<sequence length="250" mass="25950">MLGHTGAVSEEHQRFERAADAVAFGRLADLRDLLDHHPSLVRARSSRPHRATLLHYCGANGTEDPRQRTPPNAPAVAQLLLARGADPDAECQIYGAADTTLVLVLTSVFPRDAGLDGELVQVLAAGGARIDGGPGDRPIVTAISFGRPRSAAALVAAGVRVNDLFIAAGVGRTDVLAALLDAGVDPDASFAYNLTALHAAAATGHRAAVELMLDRGASVTLREDRWAATPAGIAAYNGHPDLAALINSRG</sequence>
<keyword evidence="1" id="KW-0677">Repeat</keyword>
<dbReference type="PANTHER" id="PTHR24198">
    <property type="entry name" value="ANKYRIN REPEAT AND PROTEIN KINASE DOMAIN-CONTAINING PROTEIN"/>
    <property type="match status" value="1"/>
</dbReference>
<proteinExistence type="predicted"/>
<dbReference type="Pfam" id="PF12796">
    <property type="entry name" value="Ank_2"/>
    <property type="match status" value="1"/>
</dbReference>
<dbReference type="SUPFAM" id="SSF48403">
    <property type="entry name" value="Ankyrin repeat"/>
    <property type="match status" value="1"/>
</dbReference>
<dbReference type="PROSITE" id="PS50297">
    <property type="entry name" value="ANK_REP_REGION"/>
    <property type="match status" value="1"/>
</dbReference>
<evidence type="ECO:0000256" key="1">
    <source>
        <dbReference type="ARBA" id="ARBA00022737"/>
    </source>
</evidence>
<dbReference type="PROSITE" id="PS50088">
    <property type="entry name" value="ANK_REPEAT"/>
    <property type="match status" value="1"/>
</dbReference>
<evidence type="ECO:0000313" key="4">
    <source>
        <dbReference type="EMBL" id="REH46303.1"/>
    </source>
</evidence>
<dbReference type="SMART" id="SM00248">
    <property type="entry name" value="ANK"/>
    <property type="match status" value="3"/>
</dbReference>
<keyword evidence="5" id="KW-1185">Reference proteome</keyword>
<feature type="repeat" description="ANK" evidence="3">
    <location>
        <begin position="192"/>
        <end position="224"/>
    </location>
</feature>
<protein>
    <submittedName>
        <fullName evidence="4">Ankyrin repeat protein</fullName>
    </submittedName>
</protein>
<dbReference type="AlphaFoldDB" id="A0A3E0HIN5"/>
<dbReference type="InterPro" id="IPR036770">
    <property type="entry name" value="Ankyrin_rpt-contain_sf"/>
</dbReference>
<accession>A0A3E0HIN5</accession>
<keyword evidence="2 3" id="KW-0040">ANK repeat</keyword>
<dbReference type="EMBL" id="QUNO01000007">
    <property type="protein sequence ID" value="REH46303.1"/>
    <property type="molecule type" value="Genomic_DNA"/>
</dbReference>
<evidence type="ECO:0000256" key="2">
    <source>
        <dbReference type="ARBA" id="ARBA00023043"/>
    </source>
</evidence>
<gene>
    <name evidence="4" type="ORF">BCF44_107436</name>
</gene>
<evidence type="ECO:0000313" key="5">
    <source>
        <dbReference type="Proteomes" id="UP000256269"/>
    </source>
</evidence>
<dbReference type="OrthoDB" id="928522at2"/>
<evidence type="ECO:0000256" key="3">
    <source>
        <dbReference type="PROSITE-ProRule" id="PRU00023"/>
    </source>
</evidence>
<dbReference type="PANTHER" id="PTHR24198:SF165">
    <property type="entry name" value="ANKYRIN REPEAT-CONTAINING PROTEIN-RELATED"/>
    <property type="match status" value="1"/>
</dbReference>
<organism evidence="4 5">
    <name type="scientific">Kutzneria buriramensis</name>
    <dbReference type="NCBI Taxonomy" id="1045776"/>
    <lineage>
        <taxon>Bacteria</taxon>
        <taxon>Bacillati</taxon>
        <taxon>Actinomycetota</taxon>
        <taxon>Actinomycetes</taxon>
        <taxon>Pseudonocardiales</taxon>
        <taxon>Pseudonocardiaceae</taxon>
        <taxon>Kutzneria</taxon>
    </lineage>
</organism>
<dbReference type="InterPro" id="IPR002110">
    <property type="entry name" value="Ankyrin_rpt"/>
</dbReference>
<dbReference type="Proteomes" id="UP000256269">
    <property type="component" value="Unassembled WGS sequence"/>
</dbReference>
<reference evidence="4 5" key="1">
    <citation type="submission" date="2018-08" db="EMBL/GenBank/DDBJ databases">
        <title>Genomic Encyclopedia of Archaeal and Bacterial Type Strains, Phase II (KMG-II): from individual species to whole genera.</title>
        <authorList>
            <person name="Goeker M."/>
        </authorList>
    </citation>
    <scope>NUCLEOTIDE SEQUENCE [LARGE SCALE GENOMIC DNA]</scope>
    <source>
        <strain evidence="4 5">DSM 45791</strain>
    </source>
</reference>
<name>A0A3E0HIN5_9PSEU</name>
<comment type="caution">
    <text evidence="4">The sequence shown here is derived from an EMBL/GenBank/DDBJ whole genome shotgun (WGS) entry which is preliminary data.</text>
</comment>
<dbReference type="Gene3D" id="1.25.40.20">
    <property type="entry name" value="Ankyrin repeat-containing domain"/>
    <property type="match status" value="2"/>
</dbReference>